<dbReference type="Proteomes" id="UP000198034">
    <property type="component" value="Unassembled WGS sequence"/>
</dbReference>
<dbReference type="AlphaFoldDB" id="A0A246G7Y1"/>
<feature type="transmembrane region" description="Helical" evidence="1">
    <location>
        <begin position="36"/>
        <end position="53"/>
    </location>
</feature>
<reference evidence="2 3" key="1">
    <citation type="journal article" date="2017" name="Infect. Genet. Evol.">
        <title>Comparative genome analysis of fish pathogen Flavobacterium columnare reveals extensive sequence diversity within the species.</title>
        <authorList>
            <person name="Kayansamruaj P."/>
            <person name="Dong H.T."/>
            <person name="Hirono I."/>
            <person name="Kondo H."/>
            <person name="Senapin S."/>
            <person name="Rodkhum C."/>
        </authorList>
    </citation>
    <scope>NUCLEOTIDE SEQUENCE [LARGE SCALE GENOMIC DNA]</scope>
    <source>
        <strain evidence="2 3">1214</strain>
    </source>
</reference>
<name>A0A246G7Y1_9FLAO</name>
<evidence type="ECO:0000313" key="2">
    <source>
        <dbReference type="EMBL" id="OWP74783.1"/>
    </source>
</evidence>
<organism evidence="2 3">
    <name type="scientific">Flavobacterium columnare</name>
    <dbReference type="NCBI Taxonomy" id="996"/>
    <lineage>
        <taxon>Bacteria</taxon>
        <taxon>Pseudomonadati</taxon>
        <taxon>Bacteroidota</taxon>
        <taxon>Flavobacteriia</taxon>
        <taxon>Flavobacteriales</taxon>
        <taxon>Flavobacteriaceae</taxon>
        <taxon>Flavobacterium</taxon>
    </lineage>
</organism>
<sequence length="90" mass="10390">MLEFLNQNLNYLLLAIIIVGGLFVTKYTKEIKIKDTYKVLIASVVFSAIFYAIDGCGQKCLNGYLFTYLFATSLYELILKYFLQKLNQLK</sequence>
<evidence type="ECO:0000256" key="1">
    <source>
        <dbReference type="SAM" id="Phobius"/>
    </source>
</evidence>
<comment type="caution">
    <text evidence="2">The sequence shown here is derived from an EMBL/GenBank/DDBJ whole genome shotgun (WGS) entry which is preliminary data.</text>
</comment>
<protein>
    <submittedName>
        <fullName evidence="2">Uncharacterized protein</fullName>
    </submittedName>
</protein>
<feature type="transmembrane region" description="Helical" evidence="1">
    <location>
        <begin position="65"/>
        <end position="83"/>
    </location>
</feature>
<feature type="transmembrane region" description="Helical" evidence="1">
    <location>
        <begin position="6"/>
        <end position="24"/>
    </location>
</feature>
<accession>A0A246G7Y1</accession>
<keyword evidence="1" id="KW-0472">Membrane</keyword>
<gene>
    <name evidence="2" type="ORF">BWK62_13385</name>
</gene>
<evidence type="ECO:0000313" key="3">
    <source>
        <dbReference type="Proteomes" id="UP000198034"/>
    </source>
</evidence>
<proteinExistence type="predicted"/>
<keyword evidence="1" id="KW-0812">Transmembrane</keyword>
<keyword evidence="1" id="KW-1133">Transmembrane helix</keyword>
<dbReference type="EMBL" id="MTCY01000057">
    <property type="protein sequence ID" value="OWP74783.1"/>
    <property type="molecule type" value="Genomic_DNA"/>
</dbReference>